<protein>
    <submittedName>
        <fullName evidence="1">Uncharacterized protein</fullName>
    </submittedName>
</protein>
<accession>A0A1R1XH63</accession>
<name>A0A1R1XH63_9FUNG</name>
<keyword evidence="2" id="KW-1185">Reference proteome</keyword>
<dbReference type="Proteomes" id="UP000187283">
    <property type="component" value="Unassembled WGS sequence"/>
</dbReference>
<feature type="non-terminal residue" evidence="1">
    <location>
        <position position="131"/>
    </location>
</feature>
<comment type="caution">
    <text evidence="1">The sequence shown here is derived from an EMBL/GenBank/DDBJ whole genome shotgun (WGS) entry which is preliminary data.</text>
</comment>
<proteinExistence type="predicted"/>
<organism evidence="1 2">
    <name type="scientific">Smittium culicis</name>
    <dbReference type="NCBI Taxonomy" id="133412"/>
    <lineage>
        <taxon>Eukaryota</taxon>
        <taxon>Fungi</taxon>
        <taxon>Fungi incertae sedis</taxon>
        <taxon>Zoopagomycota</taxon>
        <taxon>Kickxellomycotina</taxon>
        <taxon>Harpellomycetes</taxon>
        <taxon>Harpellales</taxon>
        <taxon>Legeriomycetaceae</taxon>
        <taxon>Smittium</taxon>
    </lineage>
</organism>
<gene>
    <name evidence="1" type="ORF">AYI70_g8192</name>
</gene>
<reference evidence="1 2" key="1">
    <citation type="submission" date="2017-01" db="EMBL/GenBank/DDBJ databases">
        <authorList>
            <person name="Mah S.A."/>
            <person name="Swanson W.J."/>
            <person name="Moy G.W."/>
            <person name="Vacquier V.D."/>
        </authorList>
    </citation>
    <scope>NUCLEOTIDE SEQUENCE [LARGE SCALE GENOMIC DNA]</scope>
    <source>
        <strain evidence="1 2">GSMNP</strain>
    </source>
</reference>
<dbReference type="EMBL" id="LSSN01003258">
    <property type="protein sequence ID" value="OMJ13948.1"/>
    <property type="molecule type" value="Genomic_DNA"/>
</dbReference>
<dbReference type="AlphaFoldDB" id="A0A1R1XH63"/>
<sequence length="131" mass="14580">MNRPIAAVRHTQVAAGAKNFEFLVDDFHVREALGGPECAHTHFPNVLKAQLQVRIHSLKVNPVAFFADFPVHRPPVDDRPIISSFPCREHIRPSQEALGSLNSLPVLVLVVLDRPRYVPFAIHNIAQVGVL</sequence>
<evidence type="ECO:0000313" key="2">
    <source>
        <dbReference type="Proteomes" id="UP000187283"/>
    </source>
</evidence>
<evidence type="ECO:0000313" key="1">
    <source>
        <dbReference type="EMBL" id="OMJ13948.1"/>
    </source>
</evidence>